<feature type="signal peptide" evidence="1">
    <location>
        <begin position="1"/>
        <end position="24"/>
    </location>
</feature>
<keyword evidence="1" id="KW-0732">Signal</keyword>
<dbReference type="EMBL" id="CP051128">
    <property type="protein sequence ID" value="QIZ09221.1"/>
    <property type="molecule type" value="Genomic_DNA"/>
</dbReference>
<evidence type="ECO:0000256" key="1">
    <source>
        <dbReference type="SAM" id="SignalP"/>
    </source>
</evidence>
<proteinExistence type="predicted"/>
<sequence>MISLNRLIICLVLLLSMTATPTFAAENSGEINQVKAFLFSSPTFKEGEKALNDKGHRIDRSKTIITESGNGTYQVYLTFKGSESKYDIEFPIKVPEGKVSHHIDDPGGGHWSWPWIPIFW</sequence>
<dbReference type="Proteomes" id="UP000501868">
    <property type="component" value="Chromosome"/>
</dbReference>
<gene>
    <name evidence="2" type="ORF">HFZ78_23030</name>
</gene>
<reference evidence="2 3" key="2">
    <citation type="submission" date="2020-04" db="EMBL/GenBank/DDBJ databases">
        <authorList>
            <person name="Fomenkov A."/>
            <person name="Anton B.P."/>
            <person name="Roberts R.J."/>
        </authorList>
    </citation>
    <scope>NUCLEOTIDE SEQUENCE [LARGE SCALE GENOMIC DNA]</scope>
    <source>
        <strain evidence="2 3">S2</strain>
    </source>
</reference>
<accession>A0A6H1P7H2</accession>
<organism evidence="2 3">
    <name type="scientific">Priestia megaterium</name>
    <name type="common">Bacillus megaterium</name>
    <dbReference type="NCBI Taxonomy" id="1404"/>
    <lineage>
        <taxon>Bacteria</taxon>
        <taxon>Bacillati</taxon>
        <taxon>Bacillota</taxon>
        <taxon>Bacilli</taxon>
        <taxon>Bacillales</taxon>
        <taxon>Bacillaceae</taxon>
        <taxon>Priestia</taxon>
    </lineage>
</organism>
<reference evidence="2 3" key="1">
    <citation type="submission" date="2020-04" db="EMBL/GenBank/DDBJ databases">
        <title>Genome-Wide Identification of 5-Methylcytosine Sites in Bacterial Genomes By High-Throughput Sequencing of MspJI Restriction Fragments.</title>
        <authorList>
            <person name="Wu V."/>
        </authorList>
    </citation>
    <scope>NUCLEOTIDE SEQUENCE [LARGE SCALE GENOMIC DNA]</scope>
    <source>
        <strain evidence="2 3">S2</strain>
    </source>
</reference>
<dbReference type="AlphaFoldDB" id="A0A6H1P7H2"/>
<evidence type="ECO:0000313" key="2">
    <source>
        <dbReference type="EMBL" id="QIZ09221.1"/>
    </source>
</evidence>
<protein>
    <submittedName>
        <fullName evidence="2">Uncharacterized protein</fullName>
    </submittedName>
</protein>
<name>A0A6H1P7H2_PRIMG</name>
<feature type="chain" id="PRO_5026196423" evidence="1">
    <location>
        <begin position="25"/>
        <end position="120"/>
    </location>
</feature>
<evidence type="ECO:0000313" key="3">
    <source>
        <dbReference type="Proteomes" id="UP000501868"/>
    </source>
</evidence>